<feature type="domain" description="HTH araC/xylS-type" evidence="4">
    <location>
        <begin position="296"/>
        <end position="394"/>
    </location>
</feature>
<name>A0AB73TAA3_9FIRM</name>
<dbReference type="Pfam" id="PF12833">
    <property type="entry name" value="HTH_18"/>
    <property type="match status" value="1"/>
</dbReference>
<organism evidence="5 6">
    <name type="scientific">Murimonas intestini</name>
    <dbReference type="NCBI Taxonomy" id="1337051"/>
    <lineage>
        <taxon>Bacteria</taxon>
        <taxon>Bacillati</taxon>
        <taxon>Bacillota</taxon>
        <taxon>Clostridia</taxon>
        <taxon>Lachnospirales</taxon>
        <taxon>Lachnospiraceae</taxon>
        <taxon>Murimonas</taxon>
    </lineage>
</organism>
<evidence type="ECO:0000256" key="3">
    <source>
        <dbReference type="ARBA" id="ARBA00023163"/>
    </source>
</evidence>
<dbReference type="AlphaFoldDB" id="A0AB73TAA3"/>
<keyword evidence="1" id="KW-0805">Transcription regulation</keyword>
<keyword evidence="2" id="KW-0238">DNA-binding</keyword>
<evidence type="ECO:0000313" key="5">
    <source>
        <dbReference type="EMBL" id="PWJ79166.1"/>
    </source>
</evidence>
<dbReference type="Proteomes" id="UP000245412">
    <property type="component" value="Unassembled WGS sequence"/>
</dbReference>
<dbReference type="SUPFAM" id="SSF46689">
    <property type="entry name" value="Homeodomain-like"/>
    <property type="match status" value="2"/>
</dbReference>
<keyword evidence="3" id="KW-0804">Transcription</keyword>
<dbReference type="PROSITE" id="PS01124">
    <property type="entry name" value="HTH_ARAC_FAMILY_2"/>
    <property type="match status" value="1"/>
</dbReference>
<dbReference type="PANTHER" id="PTHR43280">
    <property type="entry name" value="ARAC-FAMILY TRANSCRIPTIONAL REGULATOR"/>
    <property type="match status" value="1"/>
</dbReference>
<dbReference type="SMART" id="SM00342">
    <property type="entry name" value="HTH_ARAC"/>
    <property type="match status" value="1"/>
</dbReference>
<dbReference type="PANTHER" id="PTHR43280:SF34">
    <property type="entry name" value="ARAC-FAMILY TRANSCRIPTIONAL REGULATOR"/>
    <property type="match status" value="1"/>
</dbReference>
<dbReference type="Gene3D" id="1.10.10.60">
    <property type="entry name" value="Homeodomain-like"/>
    <property type="match status" value="2"/>
</dbReference>
<dbReference type="GO" id="GO:0003700">
    <property type="term" value="F:DNA-binding transcription factor activity"/>
    <property type="evidence" value="ECO:0007669"/>
    <property type="project" value="InterPro"/>
</dbReference>
<sequence>MNTHYLMEHVSRHLHTLIRRYSASWDLLDAFCARADLQDDHMGHVLTDYFSLPDNSRSIPVFVSLDQQAVYASIPAGKEIFLLGPVTFSVPVNIRRQHSAHQIDSGLIPLIPVCDFQEFISDVLLISNLLCTRTISEEDLLRENCIQPLVKYYLEKDHTAYIFENREICKLHNPYDQEFREFTSIENGNIEELQNSLSEDYPGEIGLLAKTPLRHMKNRGIVVIALASRAAIRGGILPETAYSLSDSYIQKIEECCDIPTVLHLFHSAEYHYARMVRDHKKEISDLQVLRPNKYTEECKTYIFSHLHEKICVKDIAGKLNIHANYLSELFHEHEGITITAYIQREKIRLAKNLLTYSKYTYSEIAAYLGYSSQSHLGKQFKQLAGMTMYQYRNKYGAKYF</sequence>
<dbReference type="EMBL" id="QGGY01000001">
    <property type="protein sequence ID" value="PWJ79166.1"/>
    <property type="molecule type" value="Genomic_DNA"/>
</dbReference>
<dbReference type="InterPro" id="IPR009057">
    <property type="entry name" value="Homeodomain-like_sf"/>
</dbReference>
<evidence type="ECO:0000256" key="1">
    <source>
        <dbReference type="ARBA" id="ARBA00023015"/>
    </source>
</evidence>
<protein>
    <submittedName>
        <fullName evidence="5">AraC-like DNA-binding protein</fullName>
    </submittedName>
</protein>
<reference evidence="5 6" key="1">
    <citation type="submission" date="2018-05" db="EMBL/GenBank/DDBJ databases">
        <authorList>
            <person name="Goeker M."/>
            <person name="Huntemann M."/>
            <person name="Clum A."/>
            <person name="Pillay M."/>
            <person name="Palaniappan K."/>
            <person name="Varghese N."/>
            <person name="Mikhailova N."/>
            <person name="Stamatis D."/>
            <person name="Reddy T."/>
            <person name="Daum C."/>
            <person name="Shapiro N."/>
            <person name="Ivanova N."/>
            <person name="Kyrpides N."/>
            <person name="Woyke T."/>
        </authorList>
    </citation>
    <scope>NUCLEOTIDE SEQUENCE [LARGE SCALE GENOMIC DNA]</scope>
    <source>
        <strain evidence="5 6">DSM 26524</strain>
    </source>
</reference>
<keyword evidence="6" id="KW-1185">Reference proteome</keyword>
<proteinExistence type="predicted"/>
<evidence type="ECO:0000259" key="4">
    <source>
        <dbReference type="PROSITE" id="PS01124"/>
    </source>
</evidence>
<gene>
    <name evidence="5" type="ORF">C7383_101543</name>
</gene>
<dbReference type="InterPro" id="IPR018060">
    <property type="entry name" value="HTH_AraC"/>
</dbReference>
<accession>A0AB73TAA3</accession>
<comment type="caution">
    <text evidence="5">The sequence shown here is derived from an EMBL/GenBank/DDBJ whole genome shotgun (WGS) entry which is preliminary data.</text>
</comment>
<evidence type="ECO:0000256" key="2">
    <source>
        <dbReference type="ARBA" id="ARBA00023125"/>
    </source>
</evidence>
<evidence type="ECO:0000313" key="6">
    <source>
        <dbReference type="Proteomes" id="UP000245412"/>
    </source>
</evidence>
<dbReference type="RefSeq" id="WP_109624572.1">
    <property type="nucleotide sequence ID" value="NZ_JANKBI010000001.1"/>
</dbReference>
<dbReference type="GO" id="GO:0043565">
    <property type="term" value="F:sequence-specific DNA binding"/>
    <property type="evidence" value="ECO:0007669"/>
    <property type="project" value="InterPro"/>
</dbReference>